<dbReference type="Proteomes" id="UP000598297">
    <property type="component" value="Unassembled WGS sequence"/>
</dbReference>
<protein>
    <submittedName>
        <fullName evidence="2">Uncharacterized protein</fullName>
    </submittedName>
</protein>
<evidence type="ECO:0000313" key="2">
    <source>
        <dbReference type="EMBL" id="NBE54934.1"/>
    </source>
</evidence>
<keyword evidence="3" id="KW-1185">Reference proteome</keyword>
<proteinExistence type="predicted"/>
<dbReference type="AlphaFoldDB" id="A0A964UT79"/>
<accession>A0A964UT79</accession>
<feature type="region of interest" description="Disordered" evidence="1">
    <location>
        <begin position="56"/>
        <end position="88"/>
    </location>
</feature>
<evidence type="ECO:0000256" key="1">
    <source>
        <dbReference type="SAM" id="MobiDB-lite"/>
    </source>
</evidence>
<feature type="compositionally biased region" description="Low complexity" evidence="1">
    <location>
        <begin position="79"/>
        <end position="88"/>
    </location>
</feature>
<feature type="compositionally biased region" description="Basic residues" evidence="1">
    <location>
        <begin position="58"/>
        <end position="71"/>
    </location>
</feature>
<comment type="caution">
    <text evidence="2">The sequence shown here is derived from an EMBL/GenBank/DDBJ whole genome shotgun (WGS) entry which is preliminary data.</text>
</comment>
<sequence length="88" mass="9785">MTVHKVLFPETDFQVEGLAGAVMLWAREEFGIVHDPLAIVAFDREANRFDYAWQGHQSQRHRAVRMPRPRRGLGPPPSSSSGASDGQG</sequence>
<name>A0A964UT79_9ACTN</name>
<dbReference type="OrthoDB" id="3297514at2"/>
<organism evidence="2 3">
    <name type="scientific">Streptomyces boluensis</name>
    <dbReference type="NCBI Taxonomy" id="1775135"/>
    <lineage>
        <taxon>Bacteria</taxon>
        <taxon>Bacillati</taxon>
        <taxon>Actinomycetota</taxon>
        <taxon>Actinomycetes</taxon>
        <taxon>Kitasatosporales</taxon>
        <taxon>Streptomycetaceae</taxon>
        <taxon>Streptomyces</taxon>
    </lineage>
</organism>
<reference evidence="2" key="1">
    <citation type="submission" date="2020-01" db="EMBL/GenBank/DDBJ databases">
        <title>Whole-genome analyses of novel actinobacteria.</title>
        <authorList>
            <person name="Sahin N."/>
        </authorList>
    </citation>
    <scope>NUCLEOTIDE SEQUENCE</scope>
    <source>
        <strain evidence="2">YC537</strain>
    </source>
</reference>
<dbReference type="EMBL" id="JAAAHS010000265">
    <property type="protein sequence ID" value="NBE54934.1"/>
    <property type="molecule type" value="Genomic_DNA"/>
</dbReference>
<gene>
    <name evidence="2" type="ORF">GUY60_26610</name>
</gene>
<evidence type="ECO:0000313" key="3">
    <source>
        <dbReference type="Proteomes" id="UP000598297"/>
    </source>
</evidence>